<dbReference type="RefSeq" id="WP_033365504.1">
    <property type="nucleotide sequence ID" value="NZ_CP073767.1"/>
</dbReference>
<evidence type="ECO:0000313" key="3">
    <source>
        <dbReference type="Proteomes" id="UP001058003"/>
    </source>
</evidence>
<dbReference type="InterPro" id="IPR038732">
    <property type="entry name" value="HpyO/CreE_NAD-binding"/>
</dbReference>
<name>A0A9Q9IDG0_9ACTN</name>
<proteinExistence type="predicted"/>
<dbReference type="PANTHER" id="PTHR40254">
    <property type="entry name" value="BLR0577 PROTEIN"/>
    <property type="match status" value="1"/>
</dbReference>
<sequence>MKTTVVVGGGCSGALTTIHLSGPEDRVVLVDPSPEDTLGRGAAYRTTDPTHLLNSRAAAMSALADAPEDFLDWCRDQGLPIGPADFAPRKVFGDYLHDRLRRVGFEHVRGVATRLEAGPRSLRVVLRGGQVVPADQVVLALGHGAPAGPLAITSAVRTHPYYVGNPWTPGALDRVPGDVPVLLIGTGLTALDVAMSLSGRGRRAPLHAVSRRGLLPQPHLEAQPKATGSFAHAGSDAGGLLRAVRRYAATEPDWRCAVDTLRPQLDRLWWQLSVDARRRLLQHVAAYWEVHRHRMAPTVAARVAALRDSGALFTHAAAIHSIRRGERGFVVTLRFRHKDESWPVGAIVNCTGPGGAATGTLGRALLDDGLARRDPTGTGLDVDGHGRLVDRDGVASDRILAIGPTRRGAWWETTAVPEIRAQAAALAVRTRAAGPVRVPVAA</sequence>
<protein>
    <submittedName>
        <fullName evidence="2">FAD/NAD(P)-binding protein</fullName>
    </submittedName>
</protein>
<dbReference type="SUPFAM" id="SSF51905">
    <property type="entry name" value="FAD/NAD(P)-binding domain"/>
    <property type="match status" value="2"/>
</dbReference>
<feature type="domain" description="FAD-dependent urate hydroxylase HpyO/Asp monooxygenase CreE-like FAD/NAD(P)-binding" evidence="1">
    <location>
        <begin position="5"/>
        <end position="143"/>
    </location>
</feature>
<evidence type="ECO:0000313" key="2">
    <source>
        <dbReference type="EMBL" id="UWZ53716.1"/>
    </source>
</evidence>
<accession>A0A9Q9IDG0</accession>
<keyword evidence="3" id="KW-1185">Reference proteome</keyword>
<dbReference type="EMBL" id="CP073767">
    <property type="protein sequence ID" value="UWZ53716.1"/>
    <property type="molecule type" value="Genomic_DNA"/>
</dbReference>
<dbReference type="PANTHER" id="PTHR40254:SF1">
    <property type="entry name" value="BLR0577 PROTEIN"/>
    <property type="match status" value="1"/>
</dbReference>
<dbReference type="Gene3D" id="3.50.50.60">
    <property type="entry name" value="FAD/NAD(P)-binding domain"/>
    <property type="match status" value="1"/>
</dbReference>
<organism evidence="2 3">
    <name type="scientific">Dactylosporangium aurantiacum</name>
    <dbReference type="NCBI Taxonomy" id="35754"/>
    <lineage>
        <taxon>Bacteria</taxon>
        <taxon>Bacillati</taxon>
        <taxon>Actinomycetota</taxon>
        <taxon>Actinomycetes</taxon>
        <taxon>Micromonosporales</taxon>
        <taxon>Micromonosporaceae</taxon>
        <taxon>Dactylosporangium</taxon>
    </lineage>
</organism>
<dbReference type="AlphaFoldDB" id="A0A9Q9IDG0"/>
<reference evidence="2" key="1">
    <citation type="submission" date="2021-04" db="EMBL/GenBank/DDBJ databases">
        <title>Dactylosporangium aurantiacum NRRL B-8018 full assembly.</title>
        <authorList>
            <person name="Hartkoorn R.C."/>
            <person name="Beaudoing E."/>
            <person name="Hot D."/>
        </authorList>
    </citation>
    <scope>NUCLEOTIDE SEQUENCE</scope>
    <source>
        <strain evidence="2">NRRL B-8018</strain>
    </source>
</reference>
<dbReference type="OrthoDB" id="101972at2"/>
<dbReference type="InterPro" id="IPR036188">
    <property type="entry name" value="FAD/NAD-bd_sf"/>
</dbReference>
<dbReference type="KEGG" id="daur:Daura_45615"/>
<dbReference type="InterPro" id="IPR052189">
    <property type="entry name" value="L-asp_N-monooxygenase_NS-form"/>
</dbReference>
<evidence type="ECO:0000259" key="1">
    <source>
        <dbReference type="Pfam" id="PF13454"/>
    </source>
</evidence>
<dbReference type="Proteomes" id="UP001058003">
    <property type="component" value="Chromosome"/>
</dbReference>
<gene>
    <name evidence="2" type="ORF">Daura_45615</name>
</gene>
<dbReference type="Pfam" id="PF13454">
    <property type="entry name" value="NAD_binding_9"/>
    <property type="match status" value="1"/>
</dbReference>